<evidence type="ECO:0000313" key="21">
    <source>
        <dbReference type="EMBL" id="CAB5514185.1"/>
    </source>
</evidence>
<dbReference type="PIRSF" id="PIRSF002486">
    <property type="entry name" value="CIP_VAC_C3L"/>
    <property type="match status" value="1"/>
</dbReference>
<feature type="disulfide bond" evidence="17">
    <location>
        <begin position="130"/>
        <end position="171"/>
    </location>
</feature>
<reference evidence="21" key="2">
    <citation type="submission" date="2020-05" db="EMBL/GenBank/DDBJ databases">
        <authorList>
            <consortium name="IVD NGS Lab"/>
        </authorList>
    </citation>
    <scope>NUCLEOTIDE SEQUENCE [LARGE SCALE GENOMIC DNA]</scope>
    <source>
        <strain evidence="21">GerMygEK 938/17</strain>
    </source>
</reference>
<dbReference type="InterPro" id="IPR051503">
    <property type="entry name" value="ComplSys_Reg/VirEntry_Med"/>
</dbReference>
<evidence type="ECO:0000256" key="3">
    <source>
        <dbReference type="ARBA" id="ARBA00022518"/>
    </source>
</evidence>
<dbReference type="GO" id="GO:0055036">
    <property type="term" value="C:virion membrane"/>
    <property type="evidence" value="ECO:0007669"/>
    <property type="project" value="UniProtKB-SubCell"/>
</dbReference>
<comment type="subunit">
    <text evidence="13">Interacts with OPG161; this interaction is required for efficient targeting of OPG161 and OPG190 into enveloped virions. Interacts with OPG162; this interaction is required for the correct glycosylation, trafficking and stability of OPG162 and OPG190 incorporation into extracellular enveloped virions. Interacts with envelope phospholipase OPG057.</text>
</comment>
<feature type="disulfide bond" evidence="17">
    <location>
        <begin position="101"/>
        <end position="125"/>
    </location>
</feature>
<keyword evidence="5 19" id="KW-0812">Transmembrane</keyword>
<dbReference type="InterPro" id="IPR035976">
    <property type="entry name" value="Sushi/SCR/CCP_sf"/>
</dbReference>
<keyword evidence="10 19" id="KW-0472">Membrane</keyword>
<name>A0A212Q4L2_COWPX</name>
<dbReference type="Gene3D" id="2.10.70.10">
    <property type="entry name" value="Complement Module, domain 1"/>
    <property type="match status" value="3"/>
</dbReference>
<evidence type="ECO:0000256" key="19">
    <source>
        <dbReference type="SAM" id="Phobius"/>
    </source>
</evidence>
<dbReference type="PANTHER" id="PTHR45785:SF2">
    <property type="entry name" value="COMPLEMENT FACTOR H-RELATED"/>
    <property type="match status" value="1"/>
</dbReference>
<evidence type="ECO:0000313" key="22">
    <source>
        <dbReference type="EMBL" id="SNB54275.1"/>
    </source>
</evidence>
<proteinExistence type="inferred from homology"/>
<dbReference type="InterPro" id="IPR000436">
    <property type="entry name" value="Sushi_SCR_CCP_dom"/>
</dbReference>
<dbReference type="InterPro" id="IPR011176">
    <property type="entry name" value="CCP_VACV_C3/B5"/>
</dbReference>
<evidence type="ECO:0000256" key="4">
    <source>
        <dbReference type="ARBA" id="ARBA00022659"/>
    </source>
</evidence>
<dbReference type="Pfam" id="PF00084">
    <property type="entry name" value="Sushi"/>
    <property type="match status" value="3"/>
</dbReference>
<feature type="disulfide bond" evidence="17">
    <location>
        <begin position="186"/>
        <end position="225"/>
    </location>
</feature>
<organismHost>
    <name type="scientific">Loxodonta africana</name>
    <name type="common">African elephant</name>
    <dbReference type="NCBI Taxonomy" id="9785"/>
</organismHost>
<evidence type="ECO:0000256" key="13">
    <source>
        <dbReference type="ARBA" id="ARBA00038770"/>
    </source>
</evidence>
<feature type="disulfide bond" evidence="17">
    <location>
        <begin position="48"/>
        <end position="72"/>
    </location>
</feature>
<keyword evidence="7" id="KW-1040">Host Golgi apparatus</keyword>
<evidence type="ECO:0000256" key="2">
    <source>
        <dbReference type="ARBA" id="ARBA00010908"/>
    </source>
</evidence>
<gene>
    <name evidence="22" type="primary">CPXV199</name>
</gene>
<evidence type="ECO:0000256" key="7">
    <source>
        <dbReference type="ARBA" id="ARBA00022812"/>
    </source>
</evidence>
<evidence type="ECO:0000256" key="1">
    <source>
        <dbReference type="ARBA" id="ARBA00004563"/>
    </source>
</evidence>
<feature type="disulfide bond" evidence="17">
    <location>
        <begin position="21"/>
        <end position="61"/>
    </location>
</feature>
<accession>A0A212Q4L2</accession>
<organism evidence="22">
    <name type="scientific">Cowpox virus</name>
    <name type="common">CPV</name>
    <dbReference type="NCBI Taxonomy" id="10243"/>
    <lineage>
        <taxon>Viruses</taxon>
        <taxon>Varidnaviria</taxon>
        <taxon>Bamfordvirae</taxon>
        <taxon>Nucleocytoviricota</taxon>
        <taxon>Pokkesviricetes</taxon>
        <taxon>Chitovirales</taxon>
        <taxon>Poxviridae</taxon>
        <taxon>Chordopoxvirinae</taxon>
        <taxon>Orthopoxvirus</taxon>
        <taxon>Orthopoxvirus cowpox</taxon>
    </lineage>
</organism>
<evidence type="ECO:0000256" key="10">
    <source>
        <dbReference type="ARBA" id="ARBA00023136"/>
    </source>
</evidence>
<comment type="similarity">
    <text evidence="2">Belongs to the receptors of complement activation (RCA) family.</text>
</comment>
<protein>
    <recommendedName>
        <fullName evidence="14">Protein OPG190</fullName>
    </recommendedName>
    <alternativeName>
        <fullName evidence="15">Plaque-size/host range protein</fullName>
    </alternativeName>
</protein>
<evidence type="ECO:0000256" key="8">
    <source>
        <dbReference type="ARBA" id="ARBA00022844"/>
    </source>
</evidence>
<dbReference type="GO" id="GO:0044177">
    <property type="term" value="C:host cell Golgi apparatus"/>
    <property type="evidence" value="ECO:0007669"/>
    <property type="project" value="UniProtKB-SubCell"/>
</dbReference>
<organismHost>
    <name type="scientific">Bos taurus</name>
    <name type="common">Bovine</name>
    <dbReference type="NCBI Taxonomy" id="9913"/>
</organismHost>
<comment type="caution">
    <text evidence="18">Lacks conserved residue(s) required for the propagation of feature annotation.</text>
</comment>
<organismHost>
    <name type="scientific">Homo sapiens</name>
    <name type="common">Human</name>
    <dbReference type="NCBI Taxonomy" id="9606"/>
</organismHost>
<evidence type="ECO:0000259" key="20">
    <source>
        <dbReference type="PROSITE" id="PS50923"/>
    </source>
</evidence>
<evidence type="ECO:0000256" key="15">
    <source>
        <dbReference type="ARBA" id="ARBA00042283"/>
    </source>
</evidence>
<dbReference type="GO" id="GO:0001848">
    <property type="term" value="F:complement binding"/>
    <property type="evidence" value="ECO:0007669"/>
    <property type="project" value="InterPro"/>
</dbReference>
<dbReference type="CDD" id="cd00033">
    <property type="entry name" value="CCP"/>
    <property type="match status" value="2"/>
</dbReference>
<feature type="disulfide bond" evidence="17">
    <location>
        <begin position="76"/>
        <end position="110"/>
    </location>
</feature>
<organismHost>
    <name type="scientific">Apodemus sylvaticus</name>
    <name type="common">European woodmouse</name>
    <dbReference type="NCBI Taxonomy" id="10129"/>
</organismHost>
<evidence type="ECO:0000256" key="6">
    <source>
        <dbReference type="ARBA" id="ARBA00022729"/>
    </source>
</evidence>
<dbReference type="PANTHER" id="PTHR45785">
    <property type="entry name" value="COMPLEMENT FACTOR H-RELATED"/>
    <property type="match status" value="1"/>
</dbReference>
<feature type="domain" description="Sushi" evidence="20">
    <location>
        <begin position="19"/>
        <end position="74"/>
    </location>
</feature>
<evidence type="ECO:0000256" key="9">
    <source>
        <dbReference type="ARBA" id="ARBA00022989"/>
    </source>
</evidence>
<comment type="function">
    <text evidence="16">Plays a role in the dissolution of the outermost membrane of extracellular enveloped virions (EV) to allow virion entry into host cells. Also participates in wrapping mature virions (MV) to form enveloped virions (EV).</text>
</comment>
<keyword evidence="6" id="KW-0732">Signal</keyword>
<dbReference type="PROSITE" id="PS50923">
    <property type="entry name" value="SUSHI"/>
    <property type="match status" value="2"/>
</dbReference>
<keyword evidence="11 17" id="KW-1015">Disulfide bond</keyword>
<dbReference type="GO" id="GO:0045916">
    <property type="term" value="P:negative regulation of complement activation"/>
    <property type="evidence" value="ECO:0007669"/>
    <property type="project" value="InterPro"/>
</dbReference>
<dbReference type="EMBL" id="LR812035">
    <property type="protein sequence ID" value="CAB5514185.1"/>
    <property type="molecule type" value="Genomic_DNA"/>
</dbReference>
<comment type="subcellular location">
    <subcellularLocation>
        <location evidence="12">Host Golgi apparatus</location>
        <location evidence="12">Host trans-Golgi network</location>
    </subcellularLocation>
    <subcellularLocation>
        <location evidence="1">Virion membrane</location>
        <topology evidence="1">Single-pass type I membrane protein</topology>
    </subcellularLocation>
</comment>
<reference evidence="22" key="1">
    <citation type="submission" date="2017-06" db="EMBL/GenBank/DDBJ databases">
        <authorList>
            <person name="Kim H.J."/>
            <person name="Triplett B.A."/>
        </authorList>
    </citation>
    <scope>NUCLEOTIDE SEQUENCE</scope>
    <source>
        <strain evidence="22">Ger 2010 MKY</strain>
    </source>
</reference>
<feature type="disulfide bond" evidence="17">
    <location>
        <begin position="211"/>
        <end position="237"/>
    </location>
</feature>
<organismHost>
    <name type="scientific">Microtus agrestis</name>
    <name type="common">Short-tailed field vole</name>
    <dbReference type="NCBI Taxonomy" id="29092"/>
</organismHost>
<evidence type="ECO:0000256" key="17">
    <source>
        <dbReference type="PIRSR" id="PIRSR002486-1"/>
    </source>
</evidence>
<evidence type="ECO:0000256" key="14">
    <source>
        <dbReference type="ARBA" id="ARBA00040175"/>
    </source>
</evidence>
<dbReference type="Proteomes" id="UP000509403">
    <property type="component" value="Segment"/>
</dbReference>
<keyword evidence="4 18" id="KW-0768">Sushi</keyword>
<evidence type="ECO:0000256" key="12">
    <source>
        <dbReference type="ARBA" id="ARBA00037851"/>
    </source>
</evidence>
<evidence type="ECO:0000256" key="18">
    <source>
        <dbReference type="PROSITE-ProRule" id="PRU00302"/>
    </source>
</evidence>
<dbReference type="GO" id="GO:0016020">
    <property type="term" value="C:membrane"/>
    <property type="evidence" value="ECO:0007669"/>
    <property type="project" value="InterPro"/>
</dbReference>
<evidence type="ECO:0000256" key="11">
    <source>
        <dbReference type="ARBA" id="ARBA00023157"/>
    </source>
</evidence>
<dbReference type="SUPFAM" id="SSF57535">
    <property type="entry name" value="Complement control module/SCR domain"/>
    <property type="match status" value="3"/>
</dbReference>
<evidence type="ECO:0000256" key="16">
    <source>
        <dbReference type="ARBA" id="ARBA00056134"/>
    </source>
</evidence>
<feature type="domain" description="Sushi" evidence="20">
    <location>
        <begin position="184"/>
        <end position="239"/>
    </location>
</feature>
<dbReference type="SMART" id="SM00032">
    <property type="entry name" value="CCP"/>
    <property type="match status" value="3"/>
</dbReference>
<dbReference type="Proteomes" id="UP000272857">
    <property type="component" value="Segment"/>
</dbReference>
<organismHost>
    <name type="scientific">Mus musculus</name>
    <name type="common">Mouse</name>
    <dbReference type="NCBI Taxonomy" id="10090"/>
</organismHost>
<sequence>MKTISVVTLLCVLPAVVYSTCTVPTMNNAKLTSTETSFNDKQKVTFTCNSGYHSSDPNAVCETDKWKYENPCKKMCTVSDYISELYNKPLYEVNSTMTLSCKDETKYFRCEEKNGNTSWNDTVTCPNVECQPLQLEHGSCQPVKDKYSFGEHITIDCDVGYEVIGASYISCTHNSWNAVPSCQQKCDMPSLSNGLISGSTFSIGGVIYFSCKSGFTLIGSPSSTCIDGKWNPVLPTCVRANEDFDPIDDDGPDDETDLSKISKDVVQYEQEIESLEATYHIIIVALTIMGVIFLISIIVLVCSCDKTNDQYKFHKLLP</sequence>
<keyword evidence="9 19" id="KW-1133">Transmembrane helix</keyword>
<feature type="disulfide bond" evidence="17">
    <location>
        <begin position="157"/>
        <end position="182"/>
    </location>
</feature>
<feature type="transmembrane region" description="Helical" evidence="19">
    <location>
        <begin position="279"/>
        <end position="302"/>
    </location>
</feature>
<dbReference type="EMBL" id="LT896721">
    <property type="protein sequence ID" value="SNB54275.1"/>
    <property type="molecule type" value="Genomic_DNA"/>
</dbReference>
<organismHost>
    <name type="scientific">Felis catus</name>
    <name type="common">Cat</name>
    <name type="synonym">Felis silvestris catus</name>
    <dbReference type="NCBI Taxonomy" id="9685"/>
</organismHost>
<keyword evidence="3" id="KW-0244">Early protein</keyword>
<keyword evidence="8" id="KW-0946">Virion</keyword>
<evidence type="ECO:0000256" key="5">
    <source>
        <dbReference type="ARBA" id="ARBA00022692"/>
    </source>
</evidence>
<organismHost>
    <name type="scientific">Myodes glareolus</name>
    <name type="common">Bank vole</name>
    <name type="synonym">Clethrionomys glareolus</name>
    <dbReference type="NCBI Taxonomy" id="447135"/>
</organismHost>